<dbReference type="Gene3D" id="2.40.40.50">
    <property type="entry name" value="Ubiquitin fusion degradation protein UFD1, N-terminal domain"/>
    <property type="match status" value="1"/>
</dbReference>
<dbReference type="InterPro" id="IPR004854">
    <property type="entry name" value="Ufd1-like"/>
</dbReference>
<dbReference type="GO" id="GO:0006511">
    <property type="term" value="P:ubiquitin-dependent protein catabolic process"/>
    <property type="evidence" value="ECO:0007669"/>
    <property type="project" value="InterPro"/>
</dbReference>
<dbReference type="PANTHER" id="PTHR12555">
    <property type="entry name" value="UBIQUITIN FUSION DEGRADATON PROTEIN 1"/>
    <property type="match status" value="1"/>
</dbReference>
<evidence type="ECO:0000256" key="2">
    <source>
        <dbReference type="ARBA" id="ARBA00022786"/>
    </source>
</evidence>
<dbReference type="PANTHER" id="PTHR12555:SF13">
    <property type="entry name" value="UBIQUITIN RECOGNITION FACTOR IN ER-ASSOCIATED DEGRADATION PROTEIN 1"/>
    <property type="match status" value="1"/>
</dbReference>
<dbReference type="Pfam" id="PF03152">
    <property type="entry name" value="UFD1_N1"/>
    <property type="match status" value="1"/>
</dbReference>
<comment type="similarity">
    <text evidence="1">Belongs to the UFD1 family.</text>
</comment>
<dbReference type="GO" id="GO:0036503">
    <property type="term" value="P:ERAD pathway"/>
    <property type="evidence" value="ECO:0007669"/>
    <property type="project" value="TreeGrafter"/>
</dbReference>
<dbReference type="Proteomes" id="UP000037460">
    <property type="component" value="Unassembled WGS sequence"/>
</dbReference>
<sequence>MDDDDDFDADIQRALELSRQHAQPPPPLPVPEVLDEPVVKVVSGFKCKFRVYAAAAVGRADLDATGRILLPHSCLTAIASHLGELPATLLLRLVGSEGAQSTCYVGVAEFIPDEETASMLAKVAGPLIREQQLPRVFDRVGPVAVAFVPRWVRGALLLDPMAPECSLQVISLPKACYLQLRPHTDEFAAELAAAGSDVRATLTELINRFPAISRGRAISLDLSSHGGGGPGRHNGRHQLDVIAVRGLPGTRCGVPADAASASGGSGGGGDALSDAPLRVEKGRTEANGVVNTV</sequence>
<dbReference type="GO" id="GO:0031593">
    <property type="term" value="F:polyubiquitin modification-dependent protein binding"/>
    <property type="evidence" value="ECO:0007669"/>
    <property type="project" value="TreeGrafter"/>
</dbReference>
<evidence type="ECO:0000259" key="4">
    <source>
        <dbReference type="Pfam" id="PF03152"/>
    </source>
</evidence>
<evidence type="ECO:0000313" key="6">
    <source>
        <dbReference type="Proteomes" id="UP000037460"/>
    </source>
</evidence>
<feature type="domain" description="Ubiquitin fusion degradation protein UFD1 N-terminal subdomain 1" evidence="4">
    <location>
        <begin position="45"/>
        <end position="119"/>
    </location>
</feature>
<evidence type="ECO:0000256" key="3">
    <source>
        <dbReference type="SAM" id="MobiDB-lite"/>
    </source>
</evidence>
<keyword evidence="2" id="KW-0833">Ubl conjugation pathway</keyword>
<dbReference type="InterPro" id="IPR042299">
    <property type="entry name" value="Ufd1-like_Nn"/>
</dbReference>
<organism evidence="5 6">
    <name type="scientific">Chrysochromulina tobinii</name>
    <dbReference type="NCBI Taxonomy" id="1460289"/>
    <lineage>
        <taxon>Eukaryota</taxon>
        <taxon>Haptista</taxon>
        <taxon>Haptophyta</taxon>
        <taxon>Prymnesiophyceae</taxon>
        <taxon>Prymnesiales</taxon>
        <taxon>Chrysochromulinaceae</taxon>
        <taxon>Chrysochromulina</taxon>
    </lineage>
</organism>
<evidence type="ECO:0000256" key="1">
    <source>
        <dbReference type="ARBA" id="ARBA00006043"/>
    </source>
</evidence>
<dbReference type="InterPro" id="IPR055417">
    <property type="entry name" value="UFD1_N1"/>
</dbReference>
<proteinExistence type="inferred from homology"/>
<evidence type="ECO:0000313" key="5">
    <source>
        <dbReference type="EMBL" id="KOO29809.1"/>
    </source>
</evidence>
<gene>
    <name evidence="5" type="ORF">Ctob_015053</name>
</gene>
<dbReference type="OrthoDB" id="422728at2759"/>
<keyword evidence="6" id="KW-1185">Reference proteome</keyword>
<feature type="region of interest" description="Disordered" evidence="3">
    <location>
        <begin position="255"/>
        <end position="293"/>
    </location>
</feature>
<comment type="caution">
    <text evidence="5">The sequence shown here is derived from an EMBL/GenBank/DDBJ whole genome shotgun (WGS) entry which is preliminary data.</text>
</comment>
<accession>A0A0M0JTA0</accession>
<name>A0A0M0JTA0_9EUKA</name>
<protein>
    <recommendedName>
        <fullName evidence="4">Ubiquitin fusion degradation protein UFD1 N-terminal subdomain 1 domain-containing protein</fullName>
    </recommendedName>
</protein>
<dbReference type="AlphaFoldDB" id="A0A0M0JTA0"/>
<dbReference type="EMBL" id="JWZX01002353">
    <property type="protein sequence ID" value="KOO29809.1"/>
    <property type="molecule type" value="Genomic_DNA"/>
</dbReference>
<reference evidence="6" key="1">
    <citation type="journal article" date="2015" name="PLoS Genet.">
        <title>Genome Sequence and Transcriptome Analyses of Chrysochromulina tobin: Metabolic Tools for Enhanced Algal Fitness in the Prominent Order Prymnesiales (Haptophyceae).</title>
        <authorList>
            <person name="Hovde B.T."/>
            <person name="Deodato C.R."/>
            <person name="Hunsperger H.M."/>
            <person name="Ryken S.A."/>
            <person name="Yost W."/>
            <person name="Jha R.K."/>
            <person name="Patterson J."/>
            <person name="Monnat R.J. Jr."/>
            <person name="Barlow S.B."/>
            <person name="Starkenburg S.R."/>
            <person name="Cattolico R.A."/>
        </authorList>
    </citation>
    <scope>NUCLEOTIDE SEQUENCE</scope>
    <source>
        <strain evidence="6">CCMP291</strain>
    </source>
</reference>
<dbReference type="GO" id="GO:0034098">
    <property type="term" value="C:VCP-NPL4-UFD1 AAA ATPase complex"/>
    <property type="evidence" value="ECO:0007669"/>
    <property type="project" value="TreeGrafter"/>
</dbReference>